<proteinExistence type="predicted"/>
<keyword evidence="1" id="KW-0812">Transmembrane</keyword>
<organism evidence="2 3">
    <name type="scientific">Metabacillus fastidiosus</name>
    <dbReference type="NCBI Taxonomy" id="1458"/>
    <lineage>
        <taxon>Bacteria</taxon>
        <taxon>Bacillati</taxon>
        <taxon>Bacillota</taxon>
        <taxon>Bacilli</taxon>
        <taxon>Bacillales</taxon>
        <taxon>Bacillaceae</taxon>
        <taxon>Metabacillus</taxon>
    </lineage>
</organism>
<evidence type="ECO:0000256" key="1">
    <source>
        <dbReference type="SAM" id="Phobius"/>
    </source>
</evidence>
<accession>A0ABU6NSW2</accession>
<sequence length="51" mass="5765">MEFLGSIITFICILVIGFYVVKEGRKEGGVPFAKKKQTDYENSHRNERAGS</sequence>
<dbReference type="GeneID" id="301143455"/>
<evidence type="ECO:0000313" key="2">
    <source>
        <dbReference type="EMBL" id="MED4400238.1"/>
    </source>
</evidence>
<dbReference type="RefSeq" id="WP_156483557.1">
    <property type="nucleotide sequence ID" value="NZ_JARTFQ010000005.1"/>
</dbReference>
<feature type="transmembrane region" description="Helical" evidence="1">
    <location>
        <begin position="6"/>
        <end position="21"/>
    </location>
</feature>
<gene>
    <name evidence="2" type="ORF">P9271_02550</name>
</gene>
<keyword evidence="3" id="KW-1185">Reference proteome</keyword>
<dbReference type="Proteomes" id="UP001342826">
    <property type="component" value="Unassembled WGS sequence"/>
</dbReference>
<reference evidence="2 3" key="1">
    <citation type="submission" date="2023-03" db="EMBL/GenBank/DDBJ databases">
        <title>Bacillus Genome Sequencing.</title>
        <authorList>
            <person name="Dunlap C."/>
        </authorList>
    </citation>
    <scope>NUCLEOTIDE SEQUENCE [LARGE SCALE GENOMIC DNA]</scope>
    <source>
        <strain evidence="2 3">NRS-1717</strain>
    </source>
</reference>
<comment type="caution">
    <text evidence="2">The sequence shown here is derived from an EMBL/GenBank/DDBJ whole genome shotgun (WGS) entry which is preliminary data.</text>
</comment>
<keyword evidence="1" id="KW-1133">Transmembrane helix</keyword>
<name>A0ABU6NSW2_9BACI</name>
<keyword evidence="1" id="KW-0472">Membrane</keyword>
<evidence type="ECO:0000313" key="3">
    <source>
        <dbReference type="Proteomes" id="UP001342826"/>
    </source>
</evidence>
<dbReference type="EMBL" id="JARTFS010000001">
    <property type="protein sequence ID" value="MED4400238.1"/>
    <property type="molecule type" value="Genomic_DNA"/>
</dbReference>
<protein>
    <submittedName>
        <fullName evidence="2">Uncharacterized protein</fullName>
    </submittedName>
</protein>